<protein>
    <submittedName>
        <fullName evidence="1">Uncharacterized protein</fullName>
    </submittedName>
</protein>
<proteinExistence type="predicted"/>
<evidence type="ECO:0000313" key="2">
    <source>
        <dbReference type="Proteomes" id="UP000190460"/>
    </source>
</evidence>
<dbReference type="OrthoDB" id="9890626at2"/>
<keyword evidence="2" id="KW-1185">Reference proteome</keyword>
<reference evidence="1 2" key="1">
    <citation type="submission" date="2017-02" db="EMBL/GenBank/DDBJ databases">
        <authorList>
            <person name="Peterson S.W."/>
        </authorList>
    </citation>
    <scope>NUCLEOTIDE SEQUENCE [LARGE SCALE GENOMIC DNA]</scope>
    <source>
        <strain evidence="1 2">ATCC 49788</strain>
    </source>
</reference>
<sequence length="82" mass="9170">MLIYESPIKTINLSSFDDLSCKIAEIEAVLTSMHELCSLDNQAGLMLSVTERLCQWLHADVLALHTAYRNQHGGYFEQGGKV</sequence>
<evidence type="ECO:0000313" key="1">
    <source>
        <dbReference type="EMBL" id="SKA86500.1"/>
    </source>
</evidence>
<gene>
    <name evidence="1" type="ORF">SAMN02745130_02721</name>
</gene>
<dbReference type="Proteomes" id="UP000190460">
    <property type="component" value="Unassembled WGS sequence"/>
</dbReference>
<accession>A0A1T4XA54</accession>
<organism evidence="1 2">
    <name type="scientific">Thiothrix eikelboomii</name>
    <dbReference type="NCBI Taxonomy" id="92487"/>
    <lineage>
        <taxon>Bacteria</taxon>
        <taxon>Pseudomonadati</taxon>
        <taxon>Pseudomonadota</taxon>
        <taxon>Gammaproteobacteria</taxon>
        <taxon>Thiotrichales</taxon>
        <taxon>Thiotrichaceae</taxon>
        <taxon>Thiothrix</taxon>
    </lineage>
</organism>
<name>A0A1T4XA54_9GAMM</name>
<dbReference type="EMBL" id="FUYB01000014">
    <property type="protein sequence ID" value="SKA86500.1"/>
    <property type="molecule type" value="Genomic_DNA"/>
</dbReference>
<dbReference type="RefSeq" id="WP_078923169.1">
    <property type="nucleotide sequence ID" value="NZ_FUYB01000014.1"/>
</dbReference>
<dbReference type="AlphaFoldDB" id="A0A1T4XA54"/>
<dbReference type="STRING" id="92487.SAMN02745130_02721"/>